<reference evidence="1" key="1">
    <citation type="submission" date="2023-03" db="EMBL/GenBank/DDBJ databases">
        <title>Massive genome expansion in bonnet fungi (Mycena s.s.) driven by repeated elements and novel gene families across ecological guilds.</title>
        <authorList>
            <consortium name="Lawrence Berkeley National Laboratory"/>
            <person name="Harder C.B."/>
            <person name="Miyauchi S."/>
            <person name="Viragh M."/>
            <person name="Kuo A."/>
            <person name="Thoen E."/>
            <person name="Andreopoulos B."/>
            <person name="Lu D."/>
            <person name="Skrede I."/>
            <person name="Drula E."/>
            <person name="Henrissat B."/>
            <person name="Morin E."/>
            <person name="Kohler A."/>
            <person name="Barry K."/>
            <person name="LaButti K."/>
            <person name="Morin E."/>
            <person name="Salamov A."/>
            <person name="Lipzen A."/>
            <person name="Mereny Z."/>
            <person name="Hegedus B."/>
            <person name="Baldrian P."/>
            <person name="Stursova M."/>
            <person name="Weitz H."/>
            <person name="Taylor A."/>
            <person name="Grigoriev I.V."/>
            <person name="Nagy L.G."/>
            <person name="Martin F."/>
            <person name="Kauserud H."/>
        </authorList>
    </citation>
    <scope>NUCLEOTIDE SEQUENCE</scope>
    <source>
        <strain evidence="1">9284</strain>
    </source>
</reference>
<evidence type="ECO:0000313" key="1">
    <source>
        <dbReference type="EMBL" id="KAJ7611798.1"/>
    </source>
</evidence>
<gene>
    <name evidence="1" type="ORF">FB45DRAFT_1037435</name>
</gene>
<accession>A0AAD7B725</accession>
<keyword evidence="2" id="KW-1185">Reference proteome</keyword>
<sequence length="253" mass="28698">MDKNPFLARKSPPPPILLLLSPSSLRMASFNPNVTTLCPTMLQHAPGGSNEERALQVRETARVQRREQVRQTTPDLNANVFPPCSILQIPCPAPTPQAIIGGYHGTPELIRIFPRRRAYTDRPCMTIGFRVRGQPAPYLKDILLGRVQLDDGDEELEVVRREGWRRIRWALDWPGYDLPTQEIKSNEFTRSRIAEKVAGAVRELLRHPPCAPDAPWAGSDWAVDRVFFGDVRLVAINYYPTVWVPVLAFNERT</sequence>
<dbReference type="EMBL" id="JARKIF010000032">
    <property type="protein sequence ID" value="KAJ7611798.1"/>
    <property type="molecule type" value="Genomic_DNA"/>
</dbReference>
<comment type="caution">
    <text evidence="1">The sequence shown here is derived from an EMBL/GenBank/DDBJ whole genome shotgun (WGS) entry which is preliminary data.</text>
</comment>
<organism evidence="1 2">
    <name type="scientific">Roridomyces roridus</name>
    <dbReference type="NCBI Taxonomy" id="1738132"/>
    <lineage>
        <taxon>Eukaryota</taxon>
        <taxon>Fungi</taxon>
        <taxon>Dikarya</taxon>
        <taxon>Basidiomycota</taxon>
        <taxon>Agaricomycotina</taxon>
        <taxon>Agaricomycetes</taxon>
        <taxon>Agaricomycetidae</taxon>
        <taxon>Agaricales</taxon>
        <taxon>Marasmiineae</taxon>
        <taxon>Mycenaceae</taxon>
        <taxon>Roridomyces</taxon>
    </lineage>
</organism>
<protein>
    <submittedName>
        <fullName evidence="1">Uncharacterized protein</fullName>
    </submittedName>
</protein>
<dbReference type="AlphaFoldDB" id="A0AAD7B725"/>
<evidence type="ECO:0000313" key="2">
    <source>
        <dbReference type="Proteomes" id="UP001221142"/>
    </source>
</evidence>
<proteinExistence type="predicted"/>
<dbReference type="Proteomes" id="UP001221142">
    <property type="component" value="Unassembled WGS sequence"/>
</dbReference>
<name>A0AAD7B725_9AGAR</name>